<evidence type="ECO:0000313" key="3">
    <source>
        <dbReference type="EMBL" id="VDD94350.1"/>
    </source>
</evidence>
<gene>
    <name evidence="3" type="ORF">EVEC_LOCUS9101</name>
</gene>
<protein>
    <submittedName>
        <fullName evidence="5">Secreted protein</fullName>
    </submittedName>
</protein>
<dbReference type="AlphaFoldDB" id="A0A0N4VG09"/>
<organism evidence="5">
    <name type="scientific">Enterobius vermicularis</name>
    <name type="common">Human pinworm</name>
    <dbReference type="NCBI Taxonomy" id="51028"/>
    <lineage>
        <taxon>Eukaryota</taxon>
        <taxon>Metazoa</taxon>
        <taxon>Ecdysozoa</taxon>
        <taxon>Nematoda</taxon>
        <taxon>Chromadorea</taxon>
        <taxon>Rhabditida</taxon>
        <taxon>Spirurina</taxon>
        <taxon>Oxyuridomorpha</taxon>
        <taxon>Oxyuroidea</taxon>
        <taxon>Oxyuridae</taxon>
        <taxon>Enterobius</taxon>
    </lineage>
</organism>
<evidence type="ECO:0000313" key="5">
    <source>
        <dbReference type="WBParaSite" id="EVEC_0000969101-mRNA-1"/>
    </source>
</evidence>
<evidence type="ECO:0000256" key="2">
    <source>
        <dbReference type="SAM" id="SignalP"/>
    </source>
</evidence>
<reference evidence="5" key="1">
    <citation type="submission" date="2017-02" db="UniProtKB">
        <authorList>
            <consortium name="WormBaseParasite"/>
        </authorList>
    </citation>
    <scope>IDENTIFICATION</scope>
</reference>
<dbReference type="WBParaSite" id="EVEC_0000969101-mRNA-1">
    <property type="protein sequence ID" value="EVEC_0000969101-mRNA-1"/>
    <property type="gene ID" value="EVEC_0000969101"/>
</dbReference>
<feature type="region of interest" description="Disordered" evidence="1">
    <location>
        <begin position="41"/>
        <end position="89"/>
    </location>
</feature>
<proteinExistence type="predicted"/>
<dbReference type="EMBL" id="UXUI01009812">
    <property type="protein sequence ID" value="VDD94350.1"/>
    <property type="molecule type" value="Genomic_DNA"/>
</dbReference>
<sequence>MFADYCFTLLILMLCSAPFADMAAVGHIALSTKNLDSNAENFRESSTDGGQLTLKPNERRHKTGILGRQLSLKNSADEDPDDPKKRTDDFSERMMLYNGVLPSLSRDKTGGVLGHSILQRSANEEAPAVNDEAKKTSKGLARSKKGTSYYNCEVVSGYRNESWRHYWYHRDAKRHSHCFGGEIVDCRTLSHVLCFQSIYVYTARALFPTFLLMCVEVESDLLDQAGFAHIVYQPGWDFPCATGANLHEHRRSWFPNFCQTFLSA</sequence>
<keyword evidence="4" id="KW-1185">Reference proteome</keyword>
<dbReference type="Proteomes" id="UP000274131">
    <property type="component" value="Unassembled WGS sequence"/>
</dbReference>
<name>A0A0N4VG09_ENTVE</name>
<accession>A0A0N4VG09</accession>
<reference evidence="3 4" key="2">
    <citation type="submission" date="2018-10" db="EMBL/GenBank/DDBJ databases">
        <authorList>
            <consortium name="Pathogen Informatics"/>
        </authorList>
    </citation>
    <scope>NUCLEOTIDE SEQUENCE [LARGE SCALE GENOMIC DNA]</scope>
</reference>
<feature type="chain" id="PRO_5043122959" evidence="2">
    <location>
        <begin position="23"/>
        <end position="264"/>
    </location>
</feature>
<keyword evidence="2" id="KW-0732">Signal</keyword>
<feature type="signal peptide" evidence="2">
    <location>
        <begin position="1"/>
        <end position="22"/>
    </location>
</feature>
<evidence type="ECO:0000256" key="1">
    <source>
        <dbReference type="SAM" id="MobiDB-lite"/>
    </source>
</evidence>
<evidence type="ECO:0000313" key="4">
    <source>
        <dbReference type="Proteomes" id="UP000274131"/>
    </source>
</evidence>